<reference evidence="1 2" key="1">
    <citation type="journal article" date="2022" name="New Phytol.">
        <title>Ecological generalism drives hyperdiversity of secondary metabolite gene clusters in xylarialean endophytes.</title>
        <authorList>
            <person name="Franco M.E.E."/>
            <person name="Wisecaver J.H."/>
            <person name="Arnold A.E."/>
            <person name="Ju Y.M."/>
            <person name="Slot J.C."/>
            <person name="Ahrendt S."/>
            <person name="Moore L.P."/>
            <person name="Eastman K.E."/>
            <person name="Scott K."/>
            <person name="Konkel Z."/>
            <person name="Mondo S.J."/>
            <person name="Kuo A."/>
            <person name="Hayes R.D."/>
            <person name="Haridas S."/>
            <person name="Andreopoulos B."/>
            <person name="Riley R."/>
            <person name="LaButti K."/>
            <person name="Pangilinan J."/>
            <person name="Lipzen A."/>
            <person name="Amirebrahimi M."/>
            <person name="Yan J."/>
            <person name="Adam C."/>
            <person name="Keymanesh K."/>
            <person name="Ng V."/>
            <person name="Louie K."/>
            <person name="Northen T."/>
            <person name="Drula E."/>
            <person name="Henrissat B."/>
            <person name="Hsieh H.M."/>
            <person name="Youens-Clark K."/>
            <person name="Lutzoni F."/>
            <person name="Miadlikowska J."/>
            <person name="Eastwood D.C."/>
            <person name="Hamelin R.C."/>
            <person name="Grigoriev I.V."/>
            <person name="U'Ren J.M."/>
        </authorList>
    </citation>
    <scope>NUCLEOTIDE SEQUENCE [LARGE SCALE GENOMIC DNA]</scope>
    <source>
        <strain evidence="1 2">ER1909</strain>
    </source>
</reference>
<sequence length="99" mass="11075">MSKYQPSSRLLSFQGLSIIRCSLHFTAKTQLVSLMCTEHTAECPVCGKQYLIYVEFCKHYHPPLLRCPIGIAEVNEDMQEGRCPSPVCPYSRTGGCCVS</sequence>
<keyword evidence="2" id="KW-1185">Reference proteome</keyword>
<organism evidence="1 2">
    <name type="scientific">Hypoxylon rubiginosum</name>
    <dbReference type="NCBI Taxonomy" id="110542"/>
    <lineage>
        <taxon>Eukaryota</taxon>
        <taxon>Fungi</taxon>
        <taxon>Dikarya</taxon>
        <taxon>Ascomycota</taxon>
        <taxon>Pezizomycotina</taxon>
        <taxon>Sordariomycetes</taxon>
        <taxon>Xylariomycetidae</taxon>
        <taxon>Xylariales</taxon>
        <taxon>Hypoxylaceae</taxon>
        <taxon>Hypoxylon</taxon>
    </lineage>
</organism>
<gene>
    <name evidence="1" type="ORF">F4821DRAFT_151848</name>
</gene>
<protein>
    <submittedName>
        <fullName evidence="1">Uncharacterized protein</fullName>
    </submittedName>
</protein>
<accession>A0ACC0CY69</accession>
<evidence type="ECO:0000313" key="2">
    <source>
        <dbReference type="Proteomes" id="UP001497680"/>
    </source>
</evidence>
<proteinExistence type="predicted"/>
<evidence type="ECO:0000313" key="1">
    <source>
        <dbReference type="EMBL" id="KAI6085238.1"/>
    </source>
</evidence>
<dbReference type="Proteomes" id="UP001497680">
    <property type="component" value="Unassembled WGS sequence"/>
</dbReference>
<dbReference type="EMBL" id="MU394327">
    <property type="protein sequence ID" value="KAI6085238.1"/>
    <property type="molecule type" value="Genomic_DNA"/>
</dbReference>
<comment type="caution">
    <text evidence="1">The sequence shown here is derived from an EMBL/GenBank/DDBJ whole genome shotgun (WGS) entry which is preliminary data.</text>
</comment>
<name>A0ACC0CY69_9PEZI</name>